<evidence type="ECO:0000313" key="2">
    <source>
        <dbReference type="Proteomes" id="UP000231094"/>
    </source>
</evidence>
<sequence length="61" mass="7304">MNKKYNWIEANIDINLFGQEDKFNYPLYLLSEQNSFIDELILLISHKKIPVNTELQQYIIS</sequence>
<reference evidence="1 2" key="1">
    <citation type="journal article" date="2017" name="MBio">
        <title>Type VI secretion-mediated competition in the bee gut microbiome.</title>
        <authorList>
            <person name="Steele M.I."/>
            <person name="Kwong W.K."/>
            <person name="Powell J.E."/>
            <person name="Whiteley M."/>
            <person name="Moran N.A."/>
        </authorList>
    </citation>
    <scope>NUCLEOTIDE SEQUENCE [LARGE SCALE GENOMIC DNA]</scope>
    <source>
        <strain evidence="1 2">PEB0171</strain>
    </source>
</reference>
<accession>A0A2N9Y645</accession>
<dbReference type="RefSeq" id="WP_100116499.1">
    <property type="nucleotide sequence ID" value="NZ_JBNPAZ010000018.1"/>
</dbReference>
<dbReference type="Proteomes" id="UP000231094">
    <property type="component" value="Unassembled WGS sequence"/>
</dbReference>
<evidence type="ECO:0000313" key="1">
    <source>
        <dbReference type="EMBL" id="PIT64251.1"/>
    </source>
</evidence>
<gene>
    <name evidence="1" type="ORF">BHC47_02430</name>
</gene>
<organism evidence="1 2">
    <name type="scientific">Snodgrassella alvi</name>
    <dbReference type="NCBI Taxonomy" id="1196083"/>
    <lineage>
        <taxon>Bacteria</taxon>
        <taxon>Pseudomonadati</taxon>
        <taxon>Pseudomonadota</taxon>
        <taxon>Betaproteobacteria</taxon>
        <taxon>Neisseriales</taxon>
        <taxon>Neisseriaceae</taxon>
        <taxon>Snodgrassella</taxon>
    </lineage>
</organism>
<comment type="caution">
    <text evidence="1">The sequence shown here is derived from an EMBL/GenBank/DDBJ whole genome shotgun (WGS) entry which is preliminary data.</text>
</comment>
<name>A0A2N9Y645_9NEIS</name>
<dbReference type="AlphaFoldDB" id="A0A2N9Y645"/>
<dbReference type="EMBL" id="MEIV01000018">
    <property type="protein sequence ID" value="PIT64251.1"/>
    <property type="molecule type" value="Genomic_DNA"/>
</dbReference>
<proteinExistence type="predicted"/>
<protein>
    <submittedName>
        <fullName evidence="1">Uncharacterized protein</fullName>
    </submittedName>
</protein>